<gene>
    <name evidence="2" type="ORF">G3580_10950</name>
</gene>
<dbReference type="Pfam" id="PF13539">
    <property type="entry name" value="Peptidase_M15_4"/>
    <property type="match status" value="1"/>
</dbReference>
<dbReference type="Proteomes" id="UP000501991">
    <property type="component" value="Chromosome"/>
</dbReference>
<feature type="domain" description="Peptidase M15C" evidence="1">
    <location>
        <begin position="144"/>
        <end position="207"/>
    </location>
</feature>
<organism evidence="2 3">
    <name type="scientific">Nitrogeniibacter mangrovi</name>
    <dbReference type="NCBI Taxonomy" id="2016596"/>
    <lineage>
        <taxon>Bacteria</taxon>
        <taxon>Pseudomonadati</taxon>
        <taxon>Pseudomonadota</taxon>
        <taxon>Betaproteobacteria</taxon>
        <taxon>Rhodocyclales</taxon>
        <taxon>Zoogloeaceae</taxon>
        <taxon>Nitrogeniibacter</taxon>
    </lineage>
</organism>
<dbReference type="EMBL" id="CP048836">
    <property type="protein sequence ID" value="QID18109.1"/>
    <property type="molecule type" value="Genomic_DNA"/>
</dbReference>
<dbReference type="InterPro" id="IPR009045">
    <property type="entry name" value="Zn_M74/Hedgehog-like"/>
</dbReference>
<protein>
    <submittedName>
        <fullName evidence="2">M15 family metallopeptidase</fullName>
    </submittedName>
</protein>
<evidence type="ECO:0000313" key="2">
    <source>
        <dbReference type="EMBL" id="QID18109.1"/>
    </source>
</evidence>
<sequence length="225" mass="24992">MWLARAAHQARVHRGRLLLIGAVLCTPSLAVLALHARPVFDFADSTMAPDRHITALLAGERLAAPPPLAPEIFTTREVELVRPATAWASRDWALLDDGFRQRLLTVFKLMRERYGYEMVLLEGYRSPERQAVLAALGPHVTRATPGMSYHQYGLAADSAFLRDGRLVISAQDPWTKRGYELYGALAATAGLTWGGQWRMRDLGHVELRRPGVLARTRADALADTD</sequence>
<dbReference type="RefSeq" id="WP_173765445.1">
    <property type="nucleotide sequence ID" value="NZ_CP048836.1"/>
</dbReference>
<dbReference type="AlphaFoldDB" id="A0A6C1B526"/>
<reference evidence="2 3" key="1">
    <citation type="submission" date="2020-02" db="EMBL/GenBank/DDBJ databases">
        <title>Nitrogenibacter mangrovi gen. nov., sp. nov. isolated from mangrove sediment, a denitrifying betaproteobacterium.</title>
        <authorList>
            <person name="Liao H."/>
            <person name="Tian Y."/>
        </authorList>
    </citation>
    <scope>NUCLEOTIDE SEQUENCE [LARGE SCALE GENOMIC DNA]</scope>
    <source>
        <strain evidence="2 3">M9-3-2</strain>
    </source>
</reference>
<dbReference type="GO" id="GO:0008233">
    <property type="term" value="F:peptidase activity"/>
    <property type="evidence" value="ECO:0007669"/>
    <property type="project" value="InterPro"/>
</dbReference>
<dbReference type="InterPro" id="IPR039561">
    <property type="entry name" value="Peptidase_M15C"/>
</dbReference>
<keyword evidence="3" id="KW-1185">Reference proteome</keyword>
<name>A0A6C1B526_9RHOO</name>
<dbReference type="KEGG" id="azq:G3580_10950"/>
<dbReference type="CDD" id="cd14845">
    <property type="entry name" value="L-Ala-D-Glu_peptidase_like"/>
    <property type="match status" value="1"/>
</dbReference>
<dbReference type="SUPFAM" id="SSF55166">
    <property type="entry name" value="Hedgehog/DD-peptidase"/>
    <property type="match status" value="1"/>
</dbReference>
<evidence type="ECO:0000259" key="1">
    <source>
        <dbReference type="Pfam" id="PF13539"/>
    </source>
</evidence>
<dbReference type="Gene3D" id="3.30.1380.10">
    <property type="match status" value="1"/>
</dbReference>
<evidence type="ECO:0000313" key="3">
    <source>
        <dbReference type="Proteomes" id="UP000501991"/>
    </source>
</evidence>
<proteinExistence type="predicted"/>
<accession>A0A6C1B526</accession>